<evidence type="ECO:0000256" key="4">
    <source>
        <dbReference type="ARBA" id="ARBA00023004"/>
    </source>
</evidence>
<dbReference type="InterPro" id="IPR000971">
    <property type="entry name" value="Globin"/>
</dbReference>
<keyword evidence="5" id="KW-0813">Transport</keyword>
<evidence type="ECO:0000256" key="1">
    <source>
        <dbReference type="ARBA" id="ARBA00022617"/>
    </source>
</evidence>
<dbReference type="PANTHER" id="PTHR43396:SF3">
    <property type="entry name" value="FLAVOHEMOPROTEIN"/>
    <property type="match status" value="1"/>
</dbReference>
<reference evidence="7" key="1">
    <citation type="submission" date="2022-06" db="EMBL/GenBank/DDBJ databases">
        <title>Aeoliella straminimaris, a novel planctomycete from sediments.</title>
        <authorList>
            <person name="Vitorino I.R."/>
            <person name="Lage O.M."/>
        </authorList>
    </citation>
    <scope>NUCLEOTIDE SEQUENCE</scope>
    <source>
        <strain evidence="7">ICT_H6.2</strain>
    </source>
</reference>
<organism evidence="7 8">
    <name type="scientific">Aeoliella straminimaris</name>
    <dbReference type="NCBI Taxonomy" id="2954799"/>
    <lineage>
        <taxon>Bacteria</taxon>
        <taxon>Pseudomonadati</taxon>
        <taxon>Planctomycetota</taxon>
        <taxon>Planctomycetia</taxon>
        <taxon>Pirellulales</taxon>
        <taxon>Lacipirellulaceae</taxon>
        <taxon>Aeoliella</taxon>
    </lineage>
</organism>
<dbReference type="PROSITE" id="PS01033">
    <property type="entry name" value="GLOBIN"/>
    <property type="match status" value="1"/>
</dbReference>
<keyword evidence="1 5" id="KW-0349">Heme</keyword>
<dbReference type="InterPro" id="IPR009050">
    <property type="entry name" value="Globin-like_sf"/>
</dbReference>
<dbReference type="GO" id="GO:0005344">
    <property type="term" value="F:oxygen carrier activity"/>
    <property type="evidence" value="ECO:0007669"/>
    <property type="project" value="UniProtKB-KW"/>
</dbReference>
<dbReference type="GO" id="GO:0071500">
    <property type="term" value="P:cellular response to nitrosative stress"/>
    <property type="evidence" value="ECO:0007669"/>
    <property type="project" value="TreeGrafter"/>
</dbReference>
<evidence type="ECO:0000256" key="3">
    <source>
        <dbReference type="ARBA" id="ARBA00022723"/>
    </source>
</evidence>
<dbReference type="EMBL" id="JAMXLR010000095">
    <property type="protein sequence ID" value="MCO6048016.1"/>
    <property type="molecule type" value="Genomic_DNA"/>
</dbReference>
<evidence type="ECO:0000256" key="2">
    <source>
        <dbReference type="ARBA" id="ARBA00022621"/>
    </source>
</evidence>
<dbReference type="PANTHER" id="PTHR43396">
    <property type="entry name" value="FLAVOHEMOPROTEIN"/>
    <property type="match status" value="1"/>
</dbReference>
<dbReference type="Proteomes" id="UP001155241">
    <property type="component" value="Unassembled WGS sequence"/>
</dbReference>
<dbReference type="CDD" id="cd12131">
    <property type="entry name" value="HGbI-like"/>
    <property type="match status" value="1"/>
</dbReference>
<dbReference type="AlphaFoldDB" id="A0A9X2FJX4"/>
<keyword evidence="3" id="KW-0479">Metal-binding</keyword>
<dbReference type="InterPro" id="IPR012292">
    <property type="entry name" value="Globin/Proto"/>
</dbReference>
<dbReference type="GO" id="GO:0071949">
    <property type="term" value="F:FAD binding"/>
    <property type="evidence" value="ECO:0007669"/>
    <property type="project" value="TreeGrafter"/>
</dbReference>
<accession>A0A9X2FJX4</accession>
<evidence type="ECO:0000256" key="5">
    <source>
        <dbReference type="RuleBase" id="RU000356"/>
    </source>
</evidence>
<keyword evidence="2 5" id="KW-0561">Oxygen transport</keyword>
<dbReference type="GO" id="GO:0046210">
    <property type="term" value="P:nitric oxide catabolic process"/>
    <property type="evidence" value="ECO:0007669"/>
    <property type="project" value="TreeGrafter"/>
</dbReference>
<name>A0A9X2FJX4_9BACT</name>
<dbReference type="Pfam" id="PF00042">
    <property type="entry name" value="Globin"/>
    <property type="match status" value="1"/>
</dbReference>
<gene>
    <name evidence="7" type="ORF">NG895_29285</name>
</gene>
<keyword evidence="4" id="KW-0408">Iron</keyword>
<sequence length="138" mass="15218">MRINIELLEISFAAVAPAGDELTEVFYDHLFRDFPKVQPMFANSDMASQRKKLLASLKLVVENLRRPEALVPALENLGLRHLDSGTREEHYPAVGQTLLKSLAQIAGPGWTTELNDAWADAYDEVASIMLQSAAQPAA</sequence>
<keyword evidence="8" id="KW-1185">Reference proteome</keyword>
<evidence type="ECO:0000259" key="6">
    <source>
        <dbReference type="PROSITE" id="PS01033"/>
    </source>
</evidence>
<protein>
    <submittedName>
        <fullName evidence="7">Globin domain-containing protein</fullName>
    </submittedName>
</protein>
<dbReference type="GO" id="GO:0019825">
    <property type="term" value="F:oxygen binding"/>
    <property type="evidence" value="ECO:0007669"/>
    <property type="project" value="InterPro"/>
</dbReference>
<comment type="similarity">
    <text evidence="5">Belongs to the globin family.</text>
</comment>
<proteinExistence type="inferred from homology"/>
<evidence type="ECO:0000313" key="8">
    <source>
        <dbReference type="Proteomes" id="UP001155241"/>
    </source>
</evidence>
<feature type="domain" description="Globin" evidence="6">
    <location>
        <begin position="1"/>
        <end position="134"/>
    </location>
</feature>
<evidence type="ECO:0000313" key="7">
    <source>
        <dbReference type="EMBL" id="MCO6048016.1"/>
    </source>
</evidence>
<dbReference type="SUPFAM" id="SSF46458">
    <property type="entry name" value="Globin-like"/>
    <property type="match status" value="1"/>
</dbReference>
<comment type="caution">
    <text evidence="7">The sequence shown here is derived from an EMBL/GenBank/DDBJ whole genome shotgun (WGS) entry which is preliminary data.</text>
</comment>
<dbReference type="GO" id="GO:0008941">
    <property type="term" value="F:nitric oxide dioxygenase NAD(P)H activity"/>
    <property type="evidence" value="ECO:0007669"/>
    <property type="project" value="TreeGrafter"/>
</dbReference>
<dbReference type="Gene3D" id="1.10.490.10">
    <property type="entry name" value="Globins"/>
    <property type="match status" value="1"/>
</dbReference>
<dbReference type="GO" id="GO:0020037">
    <property type="term" value="F:heme binding"/>
    <property type="evidence" value="ECO:0007669"/>
    <property type="project" value="InterPro"/>
</dbReference>
<dbReference type="RefSeq" id="WP_252856131.1">
    <property type="nucleotide sequence ID" value="NZ_JAMXLR010000095.1"/>
</dbReference>
<dbReference type="GO" id="GO:0046872">
    <property type="term" value="F:metal ion binding"/>
    <property type="evidence" value="ECO:0007669"/>
    <property type="project" value="UniProtKB-KW"/>
</dbReference>